<evidence type="ECO:0000313" key="1">
    <source>
        <dbReference type="EMBL" id="SVA23799.1"/>
    </source>
</evidence>
<sequence length="144" mass="17083">MTAKERGNYIKELLSTLTAKEEKILRSYFGIHKPKRYTLEEISKGDQSSREQIKKIKNNGVKTFRNRVINLRKIVEQEKQGTFLNDKERLMVICEKLKEYLEAVKPELINKSLPLHYSNYLDEFMLTLIDGVDWSGHYKRKNLF</sequence>
<dbReference type="InterPro" id="IPR013324">
    <property type="entry name" value="RNA_pol_sigma_r3/r4-like"/>
</dbReference>
<gene>
    <name evidence="1" type="ORF">METZ01_LOCUS76653</name>
</gene>
<accession>A0A381U6N0</accession>
<name>A0A381U6N0_9ZZZZ</name>
<dbReference type="Gene3D" id="1.10.10.10">
    <property type="entry name" value="Winged helix-like DNA-binding domain superfamily/Winged helix DNA-binding domain"/>
    <property type="match status" value="1"/>
</dbReference>
<dbReference type="AlphaFoldDB" id="A0A381U6N0"/>
<proteinExistence type="predicted"/>
<dbReference type="SUPFAM" id="SSF88659">
    <property type="entry name" value="Sigma3 and sigma4 domains of RNA polymerase sigma factors"/>
    <property type="match status" value="1"/>
</dbReference>
<evidence type="ECO:0008006" key="2">
    <source>
        <dbReference type="Google" id="ProtNLM"/>
    </source>
</evidence>
<organism evidence="1">
    <name type="scientific">marine metagenome</name>
    <dbReference type="NCBI Taxonomy" id="408172"/>
    <lineage>
        <taxon>unclassified sequences</taxon>
        <taxon>metagenomes</taxon>
        <taxon>ecological metagenomes</taxon>
    </lineage>
</organism>
<dbReference type="InterPro" id="IPR036388">
    <property type="entry name" value="WH-like_DNA-bd_sf"/>
</dbReference>
<reference evidence="1" key="1">
    <citation type="submission" date="2018-05" db="EMBL/GenBank/DDBJ databases">
        <authorList>
            <person name="Lanie J.A."/>
            <person name="Ng W.-L."/>
            <person name="Kazmierczak K.M."/>
            <person name="Andrzejewski T.M."/>
            <person name="Davidsen T.M."/>
            <person name="Wayne K.J."/>
            <person name="Tettelin H."/>
            <person name="Glass J.I."/>
            <person name="Rusch D."/>
            <person name="Podicherti R."/>
            <person name="Tsui H.-C.T."/>
            <person name="Winkler M.E."/>
        </authorList>
    </citation>
    <scope>NUCLEOTIDE SEQUENCE</scope>
</reference>
<dbReference type="EMBL" id="UINC01005829">
    <property type="protein sequence ID" value="SVA23799.1"/>
    <property type="molecule type" value="Genomic_DNA"/>
</dbReference>
<protein>
    <recommendedName>
        <fullName evidence="2">RNA polymerase sigma-70 region 4 domain-containing protein</fullName>
    </recommendedName>
</protein>